<proteinExistence type="predicted"/>
<dbReference type="InterPro" id="IPR019933">
    <property type="entry name" value="DivIVA_domain"/>
</dbReference>
<feature type="compositionally biased region" description="Acidic residues" evidence="1">
    <location>
        <begin position="293"/>
        <end position="313"/>
    </location>
</feature>
<dbReference type="Proteomes" id="UP001501222">
    <property type="component" value="Unassembled WGS sequence"/>
</dbReference>
<evidence type="ECO:0000313" key="3">
    <source>
        <dbReference type="Proteomes" id="UP001501222"/>
    </source>
</evidence>
<feature type="region of interest" description="Disordered" evidence="1">
    <location>
        <begin position="124"/>
        <end position="172"/>
    </location>
</feature>
<reference evidence="3" key="1">
    <citation type="journal article" date="2019" name="Int. J. Syst. Evol. Microbiol.">
        <title>The Global Catalogue of Microorganisms (GCM) 10K type strain sequencing project: providing services to taxonomists for standard genome sequencing and annotation.</title>
        <authorList>
            <consortium name="The Broad Institute Genomics Platform"/>
            <consortium name="The Broad Institute Genome Sequencing Center for Infectious Disease"/>
            <person name="Wu L."/>
            <person name="Ma J."/>
        </authorList>
    </citation>
    <scope>NUCLEOTIDE SEQUENCE [LARGE SCALE GENOMIC DNA]</scope>
    <source>
        <strain evidence="3">JCM 16928</strain>
    </source>
</reference>
<dbReference type="EMBL" id="BAABAA010000002">
    <property type="protein sequence ID" value="GAA3548277.1"/>
    <property type="molecule type" value="Genomic_DNA"/>
</dbReference>
<organism evidence="2 3">
    <name type="scientific">Kribbella ginsengisoli</name>
    <dbReference type="NCBI Taxonomy" id="363865"/>
    <lineage>
        <taxon>Bacteria</taxon>
        <taxon>Bacillati</taxon>
        <taxon>Actinomycetota</taxon>
        <taxon>Actinomycetes</taxon>
        <taxon>Propionibacteriales</taxon>
        <taxon>Kribbellaceae</taxon>
        <taxon>Kribbella</taxon>
    </lineage>
</organism>
<dbReference type="NCBIfam" id="TIGR03544">
    <property type="entry name" value="DivI1A_domain"/>
    <property type="match status" value="1"/>
</dbReference>
<protein>
    <recommendedName>
        <fullName evidence="4">DivIVA domain-containing protein</fullName>
    </recommendedName>
</protein>
<keyword evidence="3" id="KW-1185">Reference proteome</keyword>
<evidence type="ECO:0008006" key="4">
    <source>
        <dbReference type="Google" id="ProtNLM"/>
    </source>
</evidence>
<name>A0ABP6W9V0_9ACTN</name>
<feature type="region of interest" description="Disordered" evidence="1">
    <location>
        <begin position="220"/>
        <end position="334"/>
    </location>
</feature>
<dbReference type="Gene3D" id="6.10.250.660">
    <property type="match status" value="1"/>
</dbReference>
<evidence type="ECO:0000313" key="2">
    <source>
        <dbReference type="EMBL" id="GAA3548277.1"/>
    </source>
</evidence>
<dbReference type="RefSeq" id="WP_344840713.1">
    <property type="nucleotide sequence ID" value="NZ_BAABAA010000002.1"/>
</dbReference>
<gene>
    <name evidence="2" type="ORF">GCM10022235_14870</name>
</gene>
<evidence type="ECO:0000256" key="1">
    <source>
        <dbReference type="SAM" id="MobiDB-lite"/>
    </source>
</evidence>
<sequence>MWFFGLIVVLLIGAVAVVASGRWGAMAPAYDDRPDLTVPARQALTADDLETARFGVGLRGYRMDEVDTLLERVAREVAERDRRIADLERAVSPIIHGPEGAGFTARADYEPADFDDTGYNLPILVGGDFPTPEEDEKVVAEAPVATQPPAEPQPEQPAQPTAATPAEAPAVPAATEVPAVPAATEVPAVPAATEVPAVPAATEVPAVPVATEVPAVPAADEAPAEPWFEEEPASVLDAQPQAPVPLPPMLQELVHTSEEAEPESWFQAKEPPPEYSEETLAEMAAATSPTDATDADATDSDSGADDDSDEDGADGQPRGRHSAAPDVSAVQRPN</sequence>
<comment type="caution">
    <text evidence="2">The sequence shown here is derived from an EMBL/GenBank/DDBJ whole genome shotgun (WGS) entry which is preliminary data.</text>
</comment>
<accession>A0ABP6W9V0</accession>
<feature type="compositionally biased region" description="Low complexity" evidence="1">
    <location>
        <begin position="158"/>
        <end position="172"/>
    </location>
</feature>